<name>A0AAV4C4W2_9GAST</name>
<accession>A0AAV4C4W2</accession>
<gene>
    <name evidence="1" type="ORF">PoB_005314200</name>
</gene>
<dbReference type="AlphaFoldDB" id="A0AAV4C4W2"/>
<comment type="caution">
    <text evidence="1">The sequence shown here is derived from an EMBL/GenBank/DDBJ whole genome shotgun (WGS) entry which is preliminary data.</text>
</comment>
<evidence type="ECO:0000313" key="1">
    <source>
        <dbReference type="EMBL" id="GFO26637.1"/>
    </source>
</evidence>
<evidence type="ECO:0000313" key="2">
    <source>
        <dbReference type="Proteomes" id="UP000735302"/>
    </source>
</evidence>
<keyword evidence="2" id="KW-1185">Reference proteome</keyword>
<dbReference type="EMBL" id="BLXT01005852">
    <property type="protein sequence ID" value="GFO26637.1"/>
    <property type="molecule type" value="Genomic_DNA"/>
</dbReference>
<reference evidence="1 2" key="1">
    <citation type="journal article" date="2021" name="Elife">
        <title>Chloroplast acquisition without the gene transfer in kleptoplastic sea slugs, Plakobranchus ocellatus.</title>
        <authorList>
            <person name="Maeda T."/>
            <person name="Takahashi S."/>
            <person name="Yoshida T."/>
            <person name="Shimamura S."/>
            <person name="Takaki Y."/>
            <person name="Nagai Y."/>
            <person name="Toyoda A."/>
            <person name="Suzuki Y."/>
            <person name="Arimoto A."/>
            <person name="Ishii H."/>
            <person name="Satoh N."/>
            <person name="Nishiyama T."/>
            <person name="Hasebe M."/>
            <person name="Maruyama T."/>
            <person name="Minagawa J."/>
            <person name="Obokata J."/>
            <person name="Shigenobu S."/>
        </authorList>
    </citation>
    <scope>NUCLEOTIDE SEQUENCE [LARGE SCALE GENOMIC DNA]</scope>
</reference>
<proteinExistence type="predicted"/>
<dbReference type="Proteomes" id="UP000735302">
    <property type="component" value="Unassembled WGS sequence"/>
</dbReference>
<protein>
    <submittedName>
        <fullName evidence="1">Uncharacterized protein</fullName>
    </submittedName>
</protein>
<sequence>MGSNPQQKDPCKAPGGIPSHFINYAIHAITSTTTATTTSTSIYNINTYNKRTYKGSRVFQHLVMEIRQLTVDGAMTLNFDTRPNALLQIPCPDAIGLLRTETILIFSNIKKCPQGT</sequence>
<organism evidence="1 2">
    <name type="scientific">Plakobranchus ocellatus</name>
    <dbReference type="NCBI Taxonomy" id="259542"/>
    <lineage>
        <taxon>Eukaryota</taxon>
        <taxon>Metazoa</taxon>
        <taxon>Spiralia</taxon>
        <taxon>Lophotrochozoa</taxon>
        <taxon>Mollusca</taxon>
        <taxon>Gastropoda</taxon>
        <taxon>Heterobranchia</taxon>
        <taxon>Euthyneura</taxon>
        <taxon>Panpulmonata</taxon>
        <taxon>Sacoglossa</taxon>
        <taxon>Placobranchoidea</taxon>
        <taxon>Plakobranchidae</taxon>
        <taxon>Plakobranchus</taxon>
    </lineage>
</organism>